<dbReference type="InterPro" id="IPR018488">
    <property type="entry name" value="cNMP-bd_CS"/>
</dbReference>
<dbReference type="PROSITE" id="PS50801">
    <property type="entry name" value="STAS"/>
    <property type="match status" value="1"/>
</dbReference>
<feature type="transmembrane region" description="Helical" evidence="1">
    <location>
        <begin position="61"/>
        <end position="80"/>
    </location>
</feature>
<keyword evidence="1" id="KW-0812">Transmembrane</keyword>
<dbReference type="Gene3D" id="3.30.750.24">
    <property type="entry name" value="STAS domain"/>
    <property type="match status" value="1"/>
</dbReference>
<reference evidence="4 5" key="1">
    <citation type="submission" date="2020-10" db="EMBL/GenBank/DDBJ databases">
        <title>Draft genome of Ramlibacter aquaticus LMG 30558.</title>
        <authorList>
            <person name="Props R."/>
        </authorList>
    </citation>
    <scope>NUCLEOTIDE SEQUENCE [LARGE SCALE GENOMIC DNA]</scope>
    <source>
        <strain evidence="4 5">LMG 30558</strain>
    </source>
</reference>
<dbReference type="RefSeq" id="WP_193781892.1">
    <property type="nucleotide sequence ID" value="NZ_JADDOJ010000092.1"/>
</dbReference>
<keyword evidence="5" id="KW-1185">Reference proteome</keyword>
<evidence type="ECO:0000313" key="5">
    <source>
        <dbReference type="Proteomes" id="UP000715965"/>
    </source>
</evidence>
<evidence type="ECO:0000256" key="1">
    <source>
        <dbReference type="SAM" id="Phobius"/>
    </source>
</evidence>
<dbReference type="CDD" id="cd00038">
    <property type="entry name" value="CAP_ED"/>
    <property type="match status" value="1"/>
</dbReference>
<evidence type="ECO:0000259" key="2">
    <source>
        <dbReference type="PROSITE" id="PS50042"/>
    </source>
</evidence>
<organism evidence="4 5">
    <name type="scientific">Ramlibacter aquaticus</name>
    <dbReference type="NCBI Taxonomy" id="2780094"/>
    <lineage>
        <taxon>Bacteria</taxon>
        <taxon>Pseudomonadati</taxon>
        <taxon>Pseudomonadota</taxon>
        <taxon>Betaproteobacteria</taxon>
        <taxon>Burkholderiales</taxon>
        <taxon>Comamonadaceae</taxon>
        <taxon>Ramlibacter</taxon>
    </lineage>
</organism>
<dbReference type="Proteomes" id="UP000715965">
    <property type="component" value="Unassembled WGS sequence"/>
</dbReference>
<protein>
    <submittedName>
        <fullName evidence="4">SLC26A/SulP transporter family protein</fullName>
    </submittedName>
</protein>
<dbReference type="SMART" id="SM00100">
    <property type="entry name" value="cNMP"/>
    <property type="match status" value="1"/>
</dbReference>
<feature type="transmembrane region" description="Helical" evidence="1">
    <location>
        <begin position="264"/>
        <end position="285"/>
    </location>
</feature>
<dbReference type="EMBL" id="JADDOJ010000092">
    <property type="protein sequence ID" value="MBE7942337.1"/>
    <property type="molecule type" value="Genomic_DNA"/>
</dbReference>
<evidence type="ECO:0000259" key="3">
    <source>
        <dbReference type="PROSITE" id="PS50801"/>
    </source>
</evidence>
<dbReference type="InterPro" id="IPR018490">
    <property type="entry name" value="cNMP-bd_dom_sf"/>
</dbReference>
<feature type="transmembrane region" description="Helical" evidence="1">
    <location>
        <begin position="338"/>
        <end position="355"/>
    </location>
</feature>
<name>A0ABR9SJW7_9BURK</name>
<dbReference type="PROSITE" id="PS50042">
    <property type="entry name" value="CNMP_BINDING_3"/>
    <property type="match status" value="1"/>
</dbReference>
<feature type="transmembrane region" description="Helical" evidence="1">
    <location>
        <begin position="404"/>
        <end position="435"/>
    </location>
</feature>
<feature type="domain" description="STAS" evidence="3">
    <location>
        <begin position="463"/>
        <end position="572"/>
    </location>
</feature>
<proteinExistence type="predicted"/>
<dbReference type="Pfam" id="PF00027">
    <property type="entry name" value="cNMP_binding"/>
    <property type="match status" value="1"/>
</dbReference>
<sequence length="741" mass="78082">MSKPIVQASSFTPLQPVHAPSAPGWKAELSAALEGAAFTVPLSLGSVMVVYAALGPTIAASAVLVTLIALALLQLSAIGAKRPVLYSARFFEATTAAEILRHAIEHLPQWGLGDTPGLRLALLGLLLGVSGLVMVVLFVLRADRFSRHIPQPVFSGFSNGIAVVLFMSQVHALQALFEGGRASAPDLVAVGGISFVAGFAVRRWLPSWPAAGTSLGLGLLLALALASVGHPVDTLGSGHGVVFAAPFQMADWHGLAGARDPMSLLTWMAANGSLLGVMVFINTTVASQAMSHIDDRPAESQPRLLWTGLCTTAAGIAGAAPIAASLQSSLAASRMTRLNSGVMLSSAVVLLLTAVSGFIGWIPLAAVAGTLLCEAFYTYDKRSVRLVRQWAAGALLDRQAREDLALIAVVTATAVLVNMVASVVAGLLLGLLLFASRHLLHPVRSVSDGTQLASNCARSRADLQVLAEHARALRVVELEGDLFFGTMDQLDRGLRAAMEGASCMVLDWAGVRNVDSSCAQTIAKFQKAAEVAGVGILHVDPAASGAKVAAALLPILRPEQVAPDLDRALERAENHLLAERSGLTPQHGHAQAHGHMDQATLFVGMDECEQALLESMMTRRHFRHGETVVHAGEPGDSLMLMLEGAASVMVRTEGGHEVRVAGLRRGAVIGELAFLDRSPRSATVVAQDQVVVAELPREAFDRLSVQAPVLVQKLLANIALYLAARLRHTNRLAAVRRSRRS</sequence>
<dbReference type="Pfam" id="PF13466">
    <property type="entry name" value="STAS_2"/>
    <property type="match status" value="1"/>
</dbReference>
<dbReference type="InterPro" id="IPR000595">
    <property type="entry name" value="cNMP-bd_dom"/>
</dbReference>
<feature type="domain" description="Cyclic nucleotide-binding" evidence="2">
    <location>
        <begin position="601"/>
        <end position="721"/>
    </location>
</feature>
<dbReference type="Gene3D" id="2.60.120.10">
    <property type="entry name" value="Jelly Rolls"/>
    <property type="match status" value="1"/>
</dbReference>
<dbReference type="InterPro" id="IPR036513">
    <property type="entry name" value="STAS_dom_sf"/>
</dbReference>
<keyword evidence="1" id="KW-0472">Membrane</keyword>
<feature type="transmembrane region" description="Helical" evidence="1">
    <location>
        <begin position="152"/>
        <end position="170"/>
    </location>
</feature>
<dbReference type="InterPro" id="IPR014710">
    <property type="entry name" value="RmlC-like_jellyroll"/>
</dbReference>
<dbReference type="InterPro" id="IPR052706">
    <property type="entry name" value="Membrane-Transporter-like"/>
</dbReference>
<feature type="transmembrane region" description="Helical" evidence="1">
    <location>
        <begin position="120"/>
        <end position="140"/>
    </location>
</feature>
<dbReference type="SUPFAM" id="SSF52091">
    <property type="entry name" value="SpoIIaa-like"/>
    <property type="match status" value="1"/>
</dbReference>
<dbReference type="InterPro" id="IPR002645">
    <property type="entry name" value="STAS_dom"/>
</dbReference>
<gene>
    <name evidence="4" type="ORF">IM725_17340</name>
</gene>
<dbReference type="PANTHER" id="PTHR43310">
    <property type="entry name" value="SULFATE TRANSPORTER YBAR-RELATED"/>
    <property type="match status" value="1"/>
</dbReference>
<dbReference type="PANTHER" id="PTHR43310:SF1">
    <property type="entry name" value="SULFATE TRANSPORTER YBAR-RELATED"/>
    <property type="match status" value="1"/>
</dbReference>
<comment type="caution">
    <text evidence="4">The sequence shown here is derived from an EMBL/GenBank/DDBJ whole genome shotgun (WGS) entry which is preliminary data.</text>
</comment>
<feature type="transmembrane region" description="Helical" evidence="1">
    <location>
        <begin position="182"/>
        <end position="201"/>
    </location>
</feature>
<accession>A0ABR9SJW7</accession>
<dbReference type="PROSITE" id="PS00888">
    <property type="entry name" value="CNMP_BINDING_1"/>
    <property type="match status" value="1"/>
</dbReference>
<feature type="transmembrane region" description="Helical" evidence="1">
    <location>
        <begin position="305"/>
        <end position="326"/>
    </location>
</feature>
<dbReference type="SUPFAM" id="SSF51206">
    <property type="entry name" value="cAMP-binding domain-like"/>
    <property type="match status" value="1"/>
</dbReference>
<feature type="transmembrane region" description="Helical" evidence="1">
    <location>
        <begin position="208"/>
        <end position="228"/>
    </location>
</feature>
<feature type="transmembrane region" description="Helical" evidence="1">
    <location>
        <begin position="35"/>
        <end position="54"/>
    </location>
</feature>
<dbReference type="InterPro" id="IPR058548">
    <property type="entry name" value="MlaB-like_STAS"/>
</dbReference>
<evidence type="ECO:0000313" key="4">
    <source>
        <dbReference type="EMBL" id="MBE7942337.1"/>
    </source>
</evidence>
<keyword evidence="1" id="KW-1133">Transmembrane helix</keyword>